<accession>A0A8X6W5M4</accession>
<dbReference type="AlphaFoldDB" id="A0A8X6W5M4"/>
<organism evidence="2 3">
    <name type="scientific">Trichonephila clavipes</name>
    <name type="common">Golden silk orbweaver</name>
    <name type="synonym">Nephila clavipes</name>
    <dbReference type="NCBI Taxonomy" id="2585209"/>
    <lineage>
        <taxon>Eukaryota</taxon>
        <taxon>Metazoa</taxon>
        <taxon>Ecdysozoa</taxon>
        <taxon>Arthropoda</taxon>
        <taxon>Chelicerata</taxon>
        <taxon>Arachnida</taxon>
        <taxon>Araneae</taxon>
        <taxon>Araneomorphae</taxon>
        <taxon>Entelegynae</taxon>
        <taxon>Araneoidea</taxon>
        <taxon>Nephilidae</taxon>
        <taxon>Trichonephila</taxon>
    </lineage>
</organism>
<comment type="caution">
    <text evidence="2">The sequence shown here is derived from an EMBL/GenBank/DDBJ whole genome shotgun (WGS) entry which is preliminary data.</text>
</comment>
<gene>
    <name evidence="2" type="primary">AVEN_84604_1</name>
    <name evidence="2" type="ORF">TNCV_4150451</name>
</gene>
<dbReference type="Proteomes" id="UP000887159">
    <property type="component" value="Unassembled WGS sequence"/>
</dbReference>
<feature type="region of interest" description="Disordered" evidence="1">
    <location>
        <begin position="100"/>
        <end position="120"/>
    </location>
</feature>
<evidence type="ECO:0000313" key="3">
    <source>
        <dbReference type="Proteomes" id="UP000887159"/>
    </source>
</evidence>
<reference evidence="2" key="1">
    <citation type="submission" date="2020-08" db="EMBL/GenBank/DDBJ databases">
        <title>Multicomponent nature underlies the extraordinary mechanical properties of spider dragline silk.</title>
        <authorList>
            <person name="Kono N."/>
            <person name="Nakamura H."/>
            <person name="Mori M."/>
            <person name="Yoshida Y."/>
            <person name="Ohtoshi R."/>
            <person name="Malay A.D."/>
            <person name="Moran D.A.P."/>
            <person name="Tomita M."/>
            <person name="Numata K."/>
            <person name="Arakawa K."/>
        </authorList>
    </citation>
    <scope>NUCLEOTIDE SEQUENCE</scope>
</reference>
<feature type="compositionally biased region" description="Polar residues" evidence="1">
    <location>
        <begin position="108"/>
        <end position="120"/>
    </location>
</feature>
<evidence type="ECO:0000256" key="1">
    <source>
        <dbReference type="SAM" id="MobiDB-lite"/>
    </source>
</evidence>
<evidence type="ECO:0000313" key="2">
    <source>
        <dbReference type="EMBL" id="GFY28614.1"/>
    </source>
</evidence>
<name>A0A8X6W5M4_TRICX</name>
<dbReference type="EMBL" id="BMAU01021385">
    <property type="protein sequence ID" value="GFY28614.1"/>
    <property type="molecule type" value="Genomic_DNA"/>
</dbReference>
<keyword evidence="3" id="KW-1185">Reference proteome</keyword>
<proteinExistence type="predicted"/>
<protein>
    <submittedName>
        <fullName evidence="2">Uncharacterized protein</fullName>
    </submittedName>
</protein>
<sequence>MMLEFYPTISHTCSIGDRSGDLTGQDNMSTLCREHCVVTAVRTYKFTFSVFETITPGVRPSVSRSQTVWLQAFPWPPSGQHTAITGTKVELAFIRKHNRSPHHPLMSSGLTPLASQTAMA</sequence>